<dbReference type="Gene3D" id="2.40.50.1020">
    <property type="entry name" value="LytTr DNA-binding domain"/>
    <property type="match status" value="1"/>
</dbReference>
<evidence type="ECO:0000313" key="4">
    <source>
        <dbReference type="EMBL" id="MBC3911201.1"/>
    </source>
</evidence>
<comment type="caution">
    <text evidence="4">The sequence shown here is derived from an EMBL/GenBank/DDBJ whole genome shotgun (WGS) entry which is preliminary data.</text>
</comment>
<name>A0ABR6ZI00_9BURK</name>
<organism evidence="4 5">
    <name type="scientific">Undibacterium umbellatum</name>
    <dbReference type="NCBI Taxonomy" id="2762300"/>
    <lineage>
        <taxon>Bacteria</taxon>
        <taxon>Pseudomonadati</taxon>
        <taxon>Pseudomonadota</taxon>
        <taxon>Betaproteobacteria</taxon>
        <taxon>Burkholderiales</taxon>
        <taxon>Oxalobacteraceae</taxon>
        <taxon>Undibacterium</taxon>
    </lineage>
</organism>
<dbReference type="InterPro" id="IPR001789">
    <property type="entry name" value="Sig_transdc_resp-reg_receiver"/>
</dbReference>
<proteinExistence type="predicted"/>
<dbReference type="PANTHER" id="PTHR37299:SF1">
    <property type="entry name" value="STAGE 0 SPORULATION PROTEIN A HOMOLOG"/>
    <property type="match status" value="1"/>
</dbReference>
<dbReference type="InterPro" id="IPR011006">
    <property type="entry name" value="CheY-like_superfamily"/>
</dbReference>
<dbReference type="EMBL" id="JACOFX010000026">
    <property type="protein sequence ID" value="MBC3911201.1"/>
    <property type="molecule type" value="Genomic_DNA"/>
</dbReference>
<dbReference type="RefSeq" id="WP_186956913.1">
    <property type="nucleotide sequence ID" value="NZ_JACOFX010000026.1"/>
</dbReference>
<dbReference type="PROSITE" id="PS50110">
    <property type="entry name" value="RESPONSE_REGULATORY"/>
    <property type="match status" value="1"/>
</dbReference>
<dbReference type="PANTHER" id="PTHR37299">
    <property type="entry name" value="TRANSCRIPTIONAL REGULATOR-RELATED"/>
    <property type="match status" value="1"/>
</dbReference>
<dbReference type="SMART" id="SM00850">
    <property type="entry name" value="LytTR"/>
    <property type="match status" value="1"/>
</dbReference>
<gene>
    <name evidence="4" type="ORF">H8L47_26870</name>
</gene>
<dbReference type="InterPro" id="IPR007492">
    <property type="entry name" value="LytTR_DNA-bd_dom"/>
</dbReference>
<keyword evidence="1" id="KW-0597">Phosphoprotein</keyword>
<dbReference type="Gene3D" id="3.40.50.2300">
    <property type="match status" value="1"/>
</dbReference>
<protein>
    <submittedName>
        <fullName evidence="4">Response regulator transcription factor</fullName>
    </submittedName>
</protein>
<evidence type="ECO:0000259" key="2">
    <source>
        <dbReference type="PROSITE" id="PS50110"/>
    </source>
</evidence>
<accession>A0ABR6ZI00</accession>
<dbReference type="PROSITE" id="PS50930">
    <property type="entry name" value="HTH_LYTTR"/>
    <property type="match status" value="1"/>
</dbReference>
<feature type="domain" description="Response regulatory" evidence="2">
    <location>
        <begin position="6"/>
        <end position="120"/>
    </location>
</feature>
<dbReference type="Pfam" id="PF04397">
    <property type="entry name" value="LytTR"/>
    <property type="match status" value="1"/>
</dbReference>
<evidence type="ECO:0000313" key="5">
    <source>
        <dbReference type="Proteomes" id="UP000646911"/>
    </source>
</evidence>
<evidence type="ECO:0000256" key="1">
    <source>
        <dbReference type="PROSITE-ProRule" id="PRU00169"/>
    </source>
</evidence>
<keyword evidence="5" id="KW-1185">Reference proteome</keyword>
<feature type="domain" description="HTH LytTR-type" evidence="3">
    <location>
        <begin position="151"/>
        <end position="255"/>
    </location>
</feature>
<evidence type="ECO:0000259" key="3">
    <source>
        <dbReference type="PROSITE" id="PS50930"/>
    </source>
</evidence>
<feature type="modified residue" description="4-aspartylphosphate" evidence="1">
    <location>
        <position position="57"/>
    </location>
</feature>
<dbReference type="SUPFAM" id="SSF52172">
    <property type="entry name" value="CheY-like"/>
    <property type="match status" value="1"/>
</dbReference>
<sequence length="257" mass="28630">MTAAIRSIIVDDEEHACITLRYALSKFPEWSVVAELKNAATAREYLAQHTVDVVFLDIQMPKESGLELARSLLNHDKPPLIIFVTAYNAHAIDAFDLHALDYLLKPFSSDRFAKTLSRATEMLSLIRPPAYGQAMAACLATGLRPAYLQQVIVRSVGEMESIMLSEVNWVGAAGNYVELHLDKRVVLHRVAISKLEEYLDPRQFIRVHRGFIVRADQPAHLQALGNGGYQLRLRSGAEVPVSKNYVDAVRQLLLGPG</sequence>
<dbReference type="SMART" id="SM00448">
    <property type="entry name" value="REC"/>
    <property type="match status" value="1"/>
</dbReference>
<dbReference type="InterPro" id="IPR046947">
    <property type="entry name" value="LytR-like"/>
</dbReference>
<dbReference type="Pfam" id="PF00072">
    <property type="entry name" value="Response_reg"/>
    <property type="match status" value="1"/>
</dbReference>
<dbReference type="Proteomes" id="UP000646911">
    <property type="component" value="Unassembled WGS sequence"/>
</dbReference>
<reference evidence="4 5" key="1">
    <citation type="submission" date="2020-08" db="EMBL/GenBank/DDBJ databases">
        <title>Novel species isolated from subtropical streams in China.</title>
        <authorList>
            <person name="Lu H."/>
        </authorList>
    </citation>
    <scope>NUCLEOTIDE SEQUENCE [LARGE SCALE GENOMIC DNA]</scope>
    <source>
        <strain evidence="4 5">NL8W</strain>
    </source>
</reference>